<reference evidence="2" key="1">
    <citation type="journal article" date="2011" name="Stand. Genomic Sci.">
        <title>Non-contiguous finished genome sequence of the opportunistic oral pathogen Prevotella multisaccharivorax type strain (PPPA20).</title>
        <authorList>
            <person name="Pati A."/>
            <person name="Gronow S."/>
            <person name="Lu M."/>
            <person name="Lapidus A."/>
            <person name="Nolan M."/>
            <person name="Lucas S."/>
            <person name="Hammon N."/>
            <person name="Deshpande S."/>
            <person name="Cheng J.F."/>
            <person name="Tapia R."/>
            <person name="Han C."/>
            <person name="Goodwin L."/>
            <person name="Pitluck S."/>
            <person name="Liolios K."/>
            <person name="Pagani I."/>
            <person name="Mavromatis K."/>
            <person name="Mikhailova N."/>
            <person name="Huntemann M."/>
            <person name="Chen A."/>
            <person name="Palaniappan K."/>
            <person name="Land M."/>
            <person name="Hauser L."/>
            <person name="Detter J.C."/>
            <person name="Brambilla E.M."/>
            <person name="Rohde M."/>
            <person name="Goker M."/>
            <person name="Woyke T."/>
            <person name="Bristow J."/>
            <person name="Eisen J.A."/>
            <person name="Markowitz V."/>
            <person name="Hugenholtz P."/>
            <person name="Kyrpides N.C."/>
            <person name="Klenk H.P."/>
            <person name="Ivanova N."/>
        </authorList>
    </citation>
    <scope>NUCLEOTIDE SEQUENCE [LARGE SCALE GENOMIC DNA]</scope>
    <source>
        <strain evidence="2">DSM 17128</strain>
    </source>
</reference>
<dbReference type="Proteomes" id="UP000002772">
    <property type="component" value="Unassembled WGS sequence"/>
</dbReference>
<dbReference type="HOGENOM" id="CLU_2303437_0_0_10"/>
<dbReference type="STRING" id="688246.Premu_1853"/>
<gene>
    <name evidence="1" type="ORF">Premu_1853</name>
</gene>
<proteinExistence type="predicted"/>
<dbReference type="AlphaFoldDB" id="F8N6F2"/>
<evidence type="ECO:0000313" key="2">
    <source>
        <dbReference type="Proteomes" id="UP000002772"/>
    </source>
</evidence>
<keyword evidence="2" id="KW-1185">Reference proteome</keyword>
<accession>F8N6F2</accession>
<evidence type="ECO:0000313" key="1">
    <source>
        <dbReference type="EMBL" id="EGN57257.1"/>
    </source>
</evidence>
<organism evidence="1 2">
    <name type="scientific">Hallella multisaccharivorax DSM 17128</name>
    <dbReference type="NCBI Taxonomy" id="688246"/>
    <lineage>
        <taxon>Bacteria</taxon>
        <taxon>Pseudomonadati</taxon>
        <taxon>Bacteroidota</taxon>
        <taxon>Bacteroidia</taxon>
        <taxon>Bacteroidales</taxon>
        <taxon>Prevotellaceae</taxon>
        <taxon>Hallella</taxon>
    </lineage>
</organism>
<dbReference type="OrthoDB" id="1070916at2"/>
<name>F8N6F2_9BACT</name>
<dbReference type="EMBL" id="GL945017">
    <property type="protein sequence ID" value="EGN57257.1"/>
    <property type="molecule type" value="Genomic_DNA"/>
</dbReference>
<sequence>MDNLPEELRLDRFSIQLHRYLQLAQGSALLVSNADKANLNILLTMLGAVDKDIIDAYYGLFGGSRKPVEQLALKYRVPQSAMREIIAKDLHRIAISPEWQMMMRRMKPIVQRKIGFV</sequence>
<protein>
    <submittedName>
        <fullName evidence="1">Uncharacterized protein</fullName>
    </submittedName>
</protein>